<feature type="repeat" description="ANK" evidence="3">
    <location>
        <begin position="631"/>
        <end position="663"/>
    </location>
</feature>
<feature type="repeat" description="ANK" evidence="3">
    <location>
        <begin position="767"/>
        <end position="799"/>
    </location>
</feature>
<gene>
    <name evidence="6" type="ORF">MSAN_01960700</name>
</gene>
<dbReference type="SUPFAM" id="SSF52540">
    <property type="entry name" value="P-loop containing nucleoside triphosphate hydrolases"/>
    <property type="match status" value="1"/>
</dbReference>
<evidence type="ECO:0000256" key="1">
    <source>
        <dbReference type="ARBA" id="ARBA00022737"/>
    </source>
</evidence>
<feature type="repeat" description="ANK" evidence="3">
    <location>
        <begin position="1073"/>
        <end position="1105"/>
    </location>
</feature>
<dbReference type="InterPro" id="IPR027417">
    <property type="entry name" value="P-loop_NTPase"/>
</dbReference>
<dbReference type="Pfam" id="PF00023">
    <property type="entry name" value="Ank"/>
    <property type="match status" value="3"/>
</dbReference>
<dbReference type="OrthoDB" id="194358at2759"/>
<dbReference type="InterPro" id="IPR002110">
    <property type="entry name" value="Ankyrin_rpt"/>
</dbReference>
<evidence type="ECO:0000313" key="6">
    <source>
        <dbReference type="EMBL" id="KAF7343797.1"/>
    </source>
</evidence>
<dbReference type="Pfam" id="PF24883">
    <property type="entry name" value="NPHP3_N"/>
    <property type="match status" value="1"/>
</dbReference>
<sequence length="1194" mass="127160">MSESSNLYTFHMHGGYGGPGGPGNAQGVGGPGGVGEGSRLAIGNISNATFNVPEGEEVMFWQRDAILDWLSPINFFQRQADISQLRAKGTCEWLLADQVFKDWELSSGGTLWCSGISGAGKTILVSMVVDYLCTQSKDKNIGVACIYLNYKEADSQTPSRLLAGLWRQLVGRDIGSLAQDLYNQHREKGTAPSLEEAASILMSRVTELAKVFIIIDAMDEYPEAQQCILLKHLVEIGSKVNLMITSRPNISPEDYSFQGVQTLDILARPEDIQTYIDVQINSSALVHRIKEKPELRESIHTAINDAAHGMFLLVKFQLEFLCTKRTIKAVREALKRLPKDLYDSYSVALQRIDTQNEDDRKIAYSALSWVTDAKRPLTVDELLVALAVEPETHELDEENVATIGEILSLCAGLVMVDEKLKVVRLVHYTTQEYLDKIQAEKFPNAQTKIAHTLLTFLTFDGYPVSTWPLDNLPPLVEYSQYCLAHAAESPDDQLREILLKFFGRADQWLKVLNGAGSEWNYHWRFPPWNYSDRPSQLSPLWIAAAGNLVQTVTSLLNKGPVVGGNTELVVASYYGHTEIVCILLENGADVNAEGGKYHRTALQAAAGEGHTGIVCMLLKKGADINAEGRESHVTALQAAAARGHTEIVHMLLEKGADINAKGGLYHQTALQAAAAGGHIEIVHMLLDKEANFSTERSKYYETALRAAVAGGHIEIVHILLEKGANVSAKVGMYHETALQSAAATGHTEILGILLHKGADVSAQGGKYPMTGLQIAAARGNTEVVRMLIEKGADINAKGGLYHQTALQAAAAGGHLETVCILLEKGADISTNGDEHGTALQAAAAGGHTETVCILLEKGANVNIEGSKYSGTALQAAAAGGHTETVCILLDKGADISTKGGKHGTALQAAAAGGHRKTVHMLLDKGANISAEGGKHGTALQAAAAGGHTEIVGRGGKHGTALQAAAAGGNTEIVGMLLAKGAYINAEGGEYGSSLQAAALRGHTETARMLLDKSAAINAGAGKYRSSLNTELVVASHFGNTEIVHIFLEGADVNAERSDYYGTALQAAAGGGHTEITALQAAAAEGHIESICILLEKGADSSTEGGVKMGLHCRLLLLEAIQRLLAYFLQRAAAANGNTEIVHLFLDKGAEINAGGGEYGSALQAAAANDHTEIVSMLLAKGAVTVNTSHSLINK</sequence>
<name>A0A8H7CPT4_9AGAR</name>
<feature type="repeat" description="ANK" evidence="3">
    <location>
        <begin position="901"/>
        <end position="933"/>
    </location>
</feature>
<dbReference type="InterPro" id="IPR056884">
    <property type="entry name" value="NPHP3-like_N"/>
</dbReference>
<feature type="repeat" description="ANK" evidence="3">
    <location>
        <begin position="597"/>
        <end position="629"/>
    </location>
</feature>
<dbReference type="AlphaFoldDB" id="A0A8H7CPT4"/>
<accession>A0A8H7CPT4</accession>
<evidence type="ECO:0000259" key="4">
    <source>
        <dbReference type="Pfam" id="PF22939"/>
    </source>
</evidence>
<feature type="repeat" description="ANK" evidence="3">
    <location>
        <begin position="868"/>
        <end position="900"/>
    </location>
</feature>
<dbReference type="EMBL" id="JACAZH010000022">
    <property type="protein sequence ID" value="KAF7343797.1"/>
    <property type="molecule type" value="Genomic_DNA"/>
</dbReference>
<proteinExistence type="predicted"/>
<feature type="domain" description="Nephrocystin 3-like N-terminal" evidence="5">
    <location>
        <begin position="89"/>
        <end position="247"/>
    </location>
</feature>
<dbReference type="InterPro" id="IPR036770">
    <property type="entry name" value="Ankyrin_rpt-contain_sf"/>
</dbReference>
<dbReference type="InterPro" id="IPR054471">
    <property type="entry name" value="GPIID_WHD"/>
</dbReference>
<dbReference type="Gene3D" id="1.25.40.20">
    <property type="entry name" value="Ankyrin repeat-containing domain"/>
    <property type="match status" value="6"/>
</dbReference>
<keyword evidence="2 3" id="KW-0040">ANK repeat</keyword>
<dbReference type="PANTHER" id="PTHR24123:SF33">
    <property type="entry name" value="PROTEIN HOS4"/>
    <property type="match status" value="1"/>
</dbReference>
<feature type="repeat" description="ANK" evidence="3">
    <location>
        <begin position="699"/>
        <end position="731"/>
    </location>
</feature>
<dbReference type="Pfam" id="PF12796">
    <property type="entry name" value="Ank_2"/>
    <property type="match status" value="6"/>
</dbReference>
<evidence type="ECO:0000256" key="2">
    <source>
        <dbReference type="ARBA" id="ARBA00023043"/>
    </source>
</evidence>
<dbReference type="SUPFAM" id="SSF48403">
    <property type="entry name" value="Ankyrin repeat"/>
    <property type="match status" value="3"/>
</dbReference>
<keyword evidence="1" id="KW-0677">Repeat</keyword>
<evidence type="ECO:0000313" key="7">
    <source>
        <dbReference type="Proteomes" id="UP000623467"/>
    </source>
</evidence>
<dbReference type="PRINTS" id="PR01415">
    <property type="entry name" value="ANKYRIN"/>
</dbReference>
<dbReference type="InterPro" id="IPR051165">
    <property type="entry name" value="Multifunctional_ANK_Repeat"/>
</dbReference>
<organism evidence="6 7">
    <name type="scientific">Mycena sanguinolenta</name>
    <dbReference type="NCBI Taxonomy" id="230812"/>
    <lineage>
        <taxon>Eukaryota</taxon>
        <taxon>Fungi</taxon>
        <taxon>Dikarya</taxon>
        <taxon>Basidiomycota</taxon>
        <taxon>Agaricomycotina</taxon>
        <taxon>Agaricomycetes</taxon>
        <taxon>Agaricomycetidae</taxon>
        <taxon>Agaricales</taxon>
        <taxon>Marasmiineae</taxon>
        <taxon>Mycenaceae</taxon>
        <taxon>Mycena</taxon>
    </lineage>
</organism>
<dbReference type="PROSITE" id="PS50297">
    <property type="entry name" value="ANK_REP_REGION"/>
    <property type="match status" value="12"/>
</dbReference>
<reference evidence="6" key="1">
    <citation type="submission" date="2020-05" db="EMBL/GenBank/DDBJ databases">
        <title>Mycena genomes resolve the evolution of fungal bioluminescence.</title>
        <authorList>
            <person name="Tsai I.J."/>
        </authorList>
    </citation>
    <scope>NUCLEOTIDE SEQUENCE</scope>
    <source>
        <strain evidence="6">160909Yilan</strain>
    </source>
</reference>
<feature type="domain" description="GPI inositol-deacylase winged helix" evidence="4">
    <location>
        <begin position="358"/>
        <end position="435"/>
    </location>
</feature>
<feature type="repeat" description="ANK" evidence="3">
    <location>
        <begin position="956"/>
        <end position="988"/>
    </location>
</feature>
<dbReference type="SMART" id="SM00248">
    <property type="entry name" value="ANK"/>
    <property type="match status" value="17"/>
</dbReference>
<protein>
    <submittedName>
        <fullName evidence="6">NACHT and ankyrin domain protein</fullName>
    </submittedName>
</protein>
<comment type="caution">
    <text evidence="6">The sequence shown here is derived from an EMBL/GenBank/DDBJ whole genome shotgun (WGS) entry which is preliminary data.</text>
</comment>
<feature type="repeat" description="ANK" evidence="3">
    <location>
        <begin position="801"/>
        <end position="833"/>
    </location>
</feature>
<feature type="repeat" description="ANK" evidence="3">
    <location>
        <begin position="665"/>
        <end position="697"/>
    </location>
</feature>
<evidence type="ECO:0000256" key="3">
    <source>
        <dbReference type="PROSITE-ProRule" id="PRU00023"/>
    </source>
</evidence>
<feature type="repeat" description="ANK" evidence="3">
    <location>
        <begin position="834"/>
        <end position="866"/>
    </location>
</feature>
<keyword evidence="7" id="KW-1185">Reference proteome</keyword>
<dbReference type="Pfam" id="PF22939">
    <property type="entry name" value="WHD_GPIID"/>
    <property type="match status" value="1"/>
</dbReference>
<evidence type="ECO:0000259" key="5">
    <source>
        <dbReference type="Pfam" id="PF24883"/>
    </source>
</evidence>
<dbReference type="PANTHER" id="PTHR24123">
    <property type="entry name" value="ANKYRIN REPEAT-CONTAINING"/>
    <property type="match status" value="1"/>
</dbReference>
<dbReference type="Proteomes" id="UP000623467">
    <property type="component" value="Unassembled WGS sequence"/>
</dbReference>
<dbReference type="PROSITE" id="PS50088">
    <property type="entry name" value="ANK_REPEAT"/>
    <property type="match status" value="13"/>
</dbReference>
<feature type="repeat" description="ANK" evidence="3">
    <location>
        <begin position="733"/>
        <end position="765"/>
    </location>
</feature>
<feature type="repeat" description="ANK" evidence="3">
    <location>
        <begin position="563"/>
        <end position="595"/>
    </location>
</feature>
<dbReference type="Gene3D" id="3.40.50.300">
    <property type="entry name" value="P-loop containing nucleotide triphosphate hydrolases"/>
    <property type="match status" value="1"/>
</dbReference>